<dbReference type="AlphaFoldDB" id="A0A2S6C4W3"/>
<evidence type="ECO:0000313" key="4">
    <source>
        <dbReference type="Proteomes" id="UP000237631"/>
    </source>
</evidence>
<accession>A0A2S6C4W3</accession>
<dbReference type="EMBL" id="PNEN01000556">
    <property type="protein sequence ID" value="PPJ54743.1"/>
    <property type="molecule type" value="Genomic_DNA"/>
</dbReference>
<sequence length="233" mass="26356">MADLLIRLSALPLLPEDSTAGGRGTVRAAQRTAREQIREAANDEHIAAVHKAKENVQALKREARKYGYRLARAKAQLEKLRPKVDQLHAHVNAWLEASTTASGELVQEDRPPFDQDGFPIPNQQWRSAADAHKTSIKGANEYHYVAGKRVPLIEAKSMRARDFRKLQQEKFARKDKRSRRPEVAERAIPTPGISLSPNEDAAELADDLRKRKREYENEGPESDAKRMRTTAHE</sequence>
<keyword evidence="4" id="KW-1185">Reference proteome</keyword>
<protein>
    <submittedName>
        <fullName evidence="3">Uncharacterized protein</fullName>
    </submittedName>
</protein>
<comment type="caution">
    <text evidence="3">The sequence shown here is derived from an EMBL/GenBank/DDBJ whole genome shotgun (WGS) entry which is preliminary data.</text>
</comment>
<reference evidence="4" key="1">
    <citation type="journal article" date="2017" name="bioRxiv">
        <title>Conservation of a gene cluster reveals novel cercosporin biosynthetic mechanisms and extends production to the genus Colletotrichum.</title>
        <authorList>
            <person name="de Jonge R."/>
            <person name="Ebert M.K."/>
            <person name="Huitt-Roehl C.R."/>
            <person name="Pal P."/>
            <person name="Suttle J.C."/>
            <person name="Spanner R.E."/>
            <person name="Neubauer J.D."/>
            <person name="Jurick W.M.II."/>
            <person name="Stott K.A."/>
            <person name="Secor G.A."/>
            <person name="Thomma B.P.H.J."/>
            <person name="Van de Peer Y."/>
            <person name="Townsend C.A."/>
            <person name="Bolton M.D."/>
        </authorList>
    </citation>
    <scope>NUCLEOTIDE SEQUENCE [LARGE SCALE GENOMIC DNA]</scope>
    <source>
        <strain evidence="4">CBS538.71</strain>
    </source>
</reference>
<dbReference type="OrthoDB" id="3650456at2759"/>
<name>A0A2S6C4W3_9PEZI</name>
<evidence type="ECO:0000256" key="2">
    <source>
        <dbReference type="SAM" id="MobiDB-lite"/>
    </source>
</evidence>
<evidence type="ECO:0000313" key="3">
    <source>
        <dbReference type="EMBL" id="PPJ54743.1"/>
    </source>
</evidence>
<feature type="compositionally biased region" description="Basic and acidic residues" evidence="2">
    <location>
        <begin position="206"/>
        <end position="233"/>
    </location>
</feature>
<gene>
    <name evidence="3" type="ORF">CBER1_04040</name>
</gene>
<proteinExistence type="predicted"/>
<keyword evidence="1" id="KW-0175">Coiled coil</keyword>
<feature type="region of interest" description="Disordered" evidence="2">
    <location>
        <begin position="169"/>
        <end position="233"/>
    </location>
</feature>
<organism evidence="3 4">
    <name type="scientific">Cercospora berteroae</name>
    <dbReference type="NCBI Taxonomy" id="357750"/>
    <lineage>
        <taxon>Eukaryota</taxon>
        <taxon>Fungi</taxon>
        <taxon>Dikarya</taxon>
        <taxon>Ascomycota</taxon>
        <taxon>Pezizomycotina</taxon>
        <taxon>Dothideomycetes</taxon>
        <taxon>Dothideomycetidae</taxon>
        <taxon>Mycosphaerellales</taxon>
        <taxon>Mycosphaerellaceae</taxon>
        <taxon>Cercospora</taxon>
    </lineage>
</organism>
<evidence type="ECO:0000256" key="1">
    <source>
        <dbReference type="SAM" id="Coils"/>
    </source>
</evidence>
<feature type="coiled-coil region" evidence="1">
    <location>
        <begin position="42"/>
        <end position="76"/>
    </location>
</feature>
<dbReference type="Proteomes" id="UP000237631">
    <property type="component" value="Unassembled WGS sequence"/>
</dbReference>